<organism evidence="7 8">
    <name type="scientific">Thermophagus xiamenensis</name>
    <dbReference type="NCBI Taxonomy" id="385682"/>
    <lineage>
        <taxon>Bacteria</taxon>
        <taxon>Pseudomonadati</taxon>
        <taxon>Bacteroidota</taxon>
        <taxon>Bacteroidia</taxon>
        <taxon>Marinilabiliales</taxon>
        <taxon>Marinilabiliaceae</taxon>
        <taxon>Thermophagus</taxon>
    </lineage>
</organism>
<proteinExistence type="predicted"/>
<dbReference type="InterPro" id="IPR007110">
    <property type="entry name" value="Ig-like_dom"/>
</dbReference>
<dbReference type="InterPro" id="IPR013783">
    <property type="entry name" value="Ig-like_fold"/>
</dbReference>
<keyword evidence="3" id="KW-1015">Disulfide bond</keyword>
<dbReference type="InterPro" id="IPR022409">
    <property type="entry name" value="PKD/Chitinase_dom"/>
</dbReference>
<dbReference type="eggNOG" id="COG1361">
    <property type="taxonomic scope" value="Bacteria"/>
</dbReference>
<dbReference type="SMART" id="SM00089">
    <property type="entry name" value="PKD"/>
    <property type="match status" value="6"/>
</dbReference>
<dbReference type="PANTHER" id="PTHR11640">
    <property type="entry name" value="NEPHRIN"/>
    <property type="match status" value="1"/>
</dbReference>
<reference evidence="7 8" key="1">
    <citation type="submission" date="2016-10" db="EMBL/GenBank/DDBJ databases">
        <authorList>
            <person name="de Groot N.N."/>
        </authorList>
    </citation>
    <scope>NUCLEOTIDE SEQUENCE [LARGE SCALE GENOMIC DNA]</scope>
    <source>
        <strain evidence="7 8">DSM 19012</strain>
    </source>
</reference>
<dbReference type="GO" id="GO:0005886">
    <property type="term" value="C:plasma membrane"/>
    <property type="evidence" value="ECO:0007669"/>
    <property type="project" value="TreeGrafter"/>
</dbReference>
<dbReference type="SMART" id="SM00409">
    <property type="entry name" value="IG"/>
    <property type="match status" value="5"/>
</dbReference>
<dbReference type="InParanoid" id="A0A1I2AZ96"/>
<evidence type="ECO:0000256" key="5">
    <source>
        <dbReference type="ARBA" id="ARBA00023319"/>
    </source>
</evidence>
<evidence type="ECO:0000256" key="2">
    <source>
        <dbReference type="ARBA" id="ARBA00023136"/>
    </source>
</evidence>
<dbReference type="SUPFAM" id="SSF48726">
    <property type="entry name" value="Immunoglobulin"/>
    <property type="match status" value="3"/>
</dbReference>
<accession>A0A1I2AZ96</accession>
<protein>
    <submittedName>
        <fullName evidence="7">Gliding motility-associated C-terminal domain-containing protein</fullName>
    </submittedName>
</protein>
<dbReference type="RefSeq" id="WP_074964345.1">
    <property type="nucleotide sequence ID" value="NZ_FONA01000012.1"/>
</dbReference>
<comment type="subcellular location">
    <subcellularLocation>
        <location evidence="1">Membrane</location>
        <topology evidence="1">Single-pass type I membrane protein</topology>
    </subcellularLocation>
</comment>
<dbReference type="PROSITE" id="PS50835">
    <property type="entry name" value="IG_LIKE"/>
    <property type="match status" value="2"/>
</dbReference>
<evidence type="ECO:0000259" key="6">
    <source>
        <dbReference type="PROSITE" id="PS50835"/>
    </source>
</evidence>
<dbReference type="eggNOG" id="COG1520">
    <property type="taxonomic scope" value="Bacteria"/>
</dbReference>
<dbReference type="InterPro" id="IPR003599">
    <property type="entry name" value="Ig_sub"/>
</dbReference>
<keyword evidence="2" id="KW-0472">Membrane</keyword>
<dbReference type="GO" id="GO:0005911">
    <property type="term" value="C:cell-cell junction"/>
    <property type="evidence" value="ECO:0007669"/>
    <property type="project" value="TreeGrafter"/>
</dbReference>
<evidence type="ECO:0000256" key="1">
    <source>
        <dbReference type="ARBA" id="ARBA00004479"/>
    </source>
</evidence>
<gene>
    <name evidence="7" type="ORF">SAMN05444380_11244</name>
</gene>
<dbReference type="InterPro" id="IPR036179">
    <property type="entry name" value="Ig-like_dom_sf"/>
</dbReference>
<dbReference type="STRING" id="385682.SAMN05444380_11244"/>
<keyword evidence="8" id="KW-1185">Reference proteome</keyword>
<keyword evidence="4" id="KW-0325">Glycoprotein</keyword>
<dbReference type="GO" id="GO:0050839">
    <property type="term" value="F:cell adhesion molecule binding"/>
    <property type="evidence" value="ECO:0007669"/>
    <property type="project" value="TreeGrafter"/>
</dbReference>
<sequence>MSRGLQSFAFLLVCLFLLSGNDLLGQGRDTGSQNDVKQDLIPILLGLKAKISDIDDAYCSNGAPDEIYPDPELIPDWADTIVWGVYTVVGGTIEEVVHTNWFKPIGNGRNTGIEFYPDSVEDEYLDIVDIWFRGTFRQKGSGEIKSITDYTVVYKSATPFVFGSDDEICSSESATLILEQTESAFLYSLYRDDGSGFNLIPEFSDIQVINGGPLEFNVSQSGTYAVSAVRKNSPPECISWMNGNPVVTVYPNPVPDPQSNGPVCQNEDIQLFDGNPAVDGYVYTWYGPGLPSSGQTGHSITVSDPSVVGNAGTYDYDLTIIDTNNPSNCEATRSVSVTVNEGPVATPTISPTEVCEGATITINANASGGTAPYSYTWSTADNPSFTSVDQPSITINPTTLDDDGDVYTVVVTDANGCTSEATNAPALIVNDVPEVTITGPSEVCERYTATYTANVTGSGSYTYQWQLDGVDIPGATGSTLSYDASGLPSVGSHTISVIVVDNSSTAHCTTSASLLLEVYDTPEVSINEGDQEICEDGTVTYTATVIGSSGTYNHKWYIDGTEIPGETTTTLNLDATAISSLGVGTHTVVIEVTDPSSPLSCSETASVQLTINDVPEVTITGPSELCEGSSVTYTANVTGSGSYTYQWQLDGVDIPGATGSTLSYDASGLPSVGSHTISVIVVDNSYTAHCTSSASLLLEVYDTPVVTIDEGDQSVCEDGSVSFTANATGSGALNYKWSIDGTELIGETGSVLNLDAVALSGLSIGDHTVTVEVTDTSSPLSCSASASAQLTINEIPSLSPIPAQTVCEDAANAIFIADDLGSGYSYEWSYNGHVISGETGTSLTIENSNFPPVGDTYPVSVTVTNNLTGCFTVINTNLSVNSLPTVNLDDASTCDGQDITITATASGGSGNYVNYIWYDELGNVISSGPSNELTLTGSDVELANNGATFSVVVEDDNGCQSAPDDMTLTVNENPTVTINSGETSKDICGGAELKLEAYATGGSGTSYSYEWLLPNGTTMTGNEITIPSVLFSEHNGTYSVTVSDDATSCSATAQIEVNVIEITPVLDASATSVCENDKEITFTASGGEQYEFFRFDSQAGTWSSVQGPDTQNILVTDELNDGDRVYVEVYENGCSALSDTLDITVHGLPVINSITNNSPLCAGSSLNLSVEASGTNPLTYFWSGPNSFASGQREPSIANIAKEDEGEYVVVVTDGNGCKIDTSTTVVVNSLVIDTISNTGPVFVGEDVTLSVNVSGGIEPYEFNWEGPNGFSSKAADTTITNVSIADSGNYVVNIIDDIGCSVSDTTLVVVLEKVAVPDVRVMNSSYCEGESGADVEVINPQNGVTYEIVDGSGTSYYSVVYDGSIPVIWNVVGNAPPAGTIYRIKAYRAELVSEFELSDTFTVVEYPLPEVDTMTINGKIIPASGDSVVTHCNAGVGYKIGLNSWGPYVYRLYIDGQLQKTKTGDKDPFEFDGYYSTIGTYTIEAVGENGCASLMFGSFTIEGDDLQQFDLSAEDNGGYCEDDADGVELYLEGSENGVEYIVLQDGTPIDTITGDGNRLELGNYIQVGSDTTTYSVIAYSSVGCTYPMNDTVKVYKVPKPSAGTLMAINDNNSLLNGNEYCEGDLGVRLQLSGQEENITYRLYHDGLEVASHVGDASGDDVNFVNNANGSEWFRDAGDYYVVAETNELGCQSDPGNIVTITPVSLPEDRPILGETGFCSGDFTNLFIENTQKDVRYKLIDVIKDLIVDSIDGGNGTTINFPVADSSSYTILATNILTGCQRYFEDTVKVVEYDTPDATLNVEVDIVSVTGDACGSEKAVVSIENPEDGVTYYLWKDGNSTYSSRVTVSVSGLAEVAFPDSIMDNNGHYYIMAENSNGCEVRLQDKPDISTDGAMTVYGLVADDNLCQGDGAAIIETNGSDLGPVVYSLKYRSTGEVYDAIVGTGSKLTFSPPVSANSAFYLEARDTLTGCQVVMDSVNIRFNPLPKAFEMTGSGYYCDSEGGAEIGLSGSEFSVRYYLIEENIGLTDSVEGRYDGGEVSFNLVSTGGTYTVYAKNMDTGCTSSMKDSVKVQFMSSPQPPSVDDDTIYFCSSEAYSEIIINNAEANVTYQLTDADNNIVIEEKTESADDLVLGPVFEGSYMITASYDGSCSVPLADSVRVIEALEPLVTIPDYDAVICYGDSSSVNYDISSDPEDYFEYIVVDANDTTLIWTEEDAVEISSDYIIWKIGRAGTYYIEIRSVASGCSDQTGKIRITVNDEIDVPSISSDTIGICHSATNTSLDLAGQPGKTVFYHLYQASNSAESIDSIYAGVNTITFSNISEGEYLIRSQDIKTGCYSAFTDTIFVRPYISDELQNAYKGIFWEDLVSGIDSIEYMNNGNLTLNLDMEVLDTISKDVFNAYWVNQAENDDVRFGVSDDGEVIISKEGEDYVVSGEYADECPLFRITNRLKIREDNLSVDDIYIYLKEGEFISHQDIKVYYSNIDEGKLSYEFYIDPSLKDMMVEDEGATIKYFTGDYTIVQNNDSASLTFEKGLTFYGNNSDIQIIVKNVEIPSRIDTARVYVFAANKDVDGDKLLFIPNAFSPNGDNINDEFIIETNDKASTVSASLEVYNRWGNLVYRSNNYGDEGKWWDGRANVSNMVTIGDELPNGVYFYIYTVRIVDAEENETPITKKYQGFVELRR</sequence>
<keyword evidence="5" id="KW-0393">Immunoglobulin domain</keyword>
<dbReference type="EMBL" id="FONA01000012">
    <property type="protein sequence ID" value="SFE49079.1"/>
    <property type="molecule type" value="Genomic_DNA"/>
</dbReference>
<dbReference type="PANTHER" id="PTHR11640:SF158">
    <property type="entry name" value="V-SET AND IMMUNOGLOBULIN DOMAIN-CONTAINING PROTEIN 10-LIKE 2"/>
    <property type="match status" value="1"/>
</dbReference>
<evidence type="ECO:0000256" key="3">
    <source>
        <dbReference type="ARBA" id="ARBA00023157"/>
    </source>
</evidence>
<dbReference type="Pfam" id="PF13585">
    <property type="entry name" value="CHU_C"/>
    <property type="match status" value="1"/>
</dbReference>
<dbReference type="Gene3D" id="2.60.40.10">
    <property type="entry name" value="Immunoglobulins"/>
    <property type="match status" value="9"/>
</dbReference>
<feature type="domain" description="Ig-like" evidence="6">
    <location>
        <begin position="974"/>
        <end position="1056"/>
    </location>
</feature>
<dbReference type="InterPro" id="IPR051275">
    <property type="entry name" value="Cell_adhesion_signaling"/>
</dbReference>
<evidence type="ECO:0000313" key="7">
    <source>
        <dbReference type="EMBL" id="SFE49079.1"/>
    </source>
</evidence>
<evidence type="ECO:0000313" key="8">
    <source>
        <dbReference type="Proteomes" id="UP000181976"/>
    </source>
</evidence>
<name>A0A1I2AZ96_9BACT</name>
<evidence type="ECO:0000256" key="4">
    <source>
        <dbReference type="ARBA" id="ARBA00023180"/>
    </source>
</evidence>
<feature type="domain" description="Ig-like" evidence="6">
    <location>
        <begin position="343"/>
        <end position="425"/>
    </location>
</feature>
<dbReference type="GO" id="GO:0098609">
    <property type="term" value="P:cell-cell adhesion"/>
    <property type="evidence" value="ECO:0007669"/>
    <property type="project" value="TreeGrafter"/>
</dbReference>
<dbReference type="Proteomes" id="UP000181976">
    <property type="component" value="Unassembled WGS sequence"/>
</dbReference>